<protein>
    <submittedName>
        <fullName evidence="1">Uncharacterized protein</fullName>
    </submittedName>
</protein>
<comment type="caution">
    <text evidence="1">The sequence shown here is derived from an EMBL/GenBank/DDBJ whole genome shotgun (WGS) entry which is preliminary data.</text>
</comment>
<gene>
    <name evidence="1" type="ORF">NUZ5A_20105</name>
</gene>
<dbReference type="EMBL" id="CAJNAQ010000002">
    <property type="protein sequence ID" value="CAE6486218.1"/>
    <property type="molecule type" value="Genomic_DNA"/>
</dbReference>
<name>A0A812F0N3_9ARCH</name>
<proteinExistence type="predicted"/>
<organism evidence="1 2">
    <name type="scientific">Candidatus Nitrosotenuis uzonensis</name>
    <dbReference type="NCBI Taxonomy" id="1407055"/>
    <lineage>
        <taxon>Archaea</taxon>
        <taxon>Nitrososphaerota</taxon>
        <taxon>Candidatus Nitrosotenuis</taxon>
    </lineage>
</organism>
<accession>A0A812F0N3</accession>
<evidence type="ECO:0000313" key="1">
    <source>
        <dbReference type="EMBL" id="CAE6486218.1"/>
    </source>
</evidence>
<reference evidence="1" key="1">
    <citation type="submission" date="2021-02" db="EMBL/GenBank/DDBJ databases">
        <authorList>
            <person name="Han P."/>
        </authorList>
    </citation>
    <scope>NUCLEOTIDE SEQUENCE</scope>
    <source>
        <strain evidence="1">Candidatus Nitrosotenuis uzonensis 5A</strain>
    </source>
</reference>
<dbReference type="AlphaFoldDB" id="A0A812F0N3"/>
<evidence type="ECO:0000313" key="2">
    <source>
        <dbReference type="Proteomes" id="UP000655759"/>
    </source>
</evidence>
<sequence length="48" mass="5470">MVKYPLHRPFFSICTFKGTGMIVKQEGVKHTNSEVKATYPTSRKLTVI</sequence>
<dbReference type="Proteomes" id="UP000655759">
    <property type="component" value="Unassembled WGS sequence"/>
</dbReference>